<reference evidence="5" key="1">
    <citation type="submission" date="2021-10" db="EMBL/GenBank/DDBJ databases">
        <title>De novo Genome Assembly of Clathrus columnatus (Basidiomycota, Fungi) Using Illumina and Nanopore Sequence Data.</title>
        <authorList>
            <person name="Ogiso-Tanaka E."/>
            <person name="Itagaki H."/>
            <person name="Hosoya T."/>
            <person name="Hosaka K."/>
        </authorList>
    </citation>
    <scope>NUCLEOTIDE SEQUENCE</scope>
    <source>
        <strain evidence="5">MO-923</strain>
    </source>
</reference>
<evidence type="ECO:0000313" key="5">
    <source>
        <dbReference type="EMBL" id="GJJ10038.1"/>
    </source>
</evidence>
<comment type="caution">
    <text evidence="5">The sequence shown here is derived from an EMBL/GenBank/DDBJ whole genome shotgun (WGS) entry which is preliminary data.</text>
</comment>
<keyword evidence="3" id="KW-0472">Membrane</keyword>
<sequence length="274" mass="30192">MSLYSKLASYDEYSDFDSLFLDTKSPEWIEARDQFIRQHSPGDGRDGGGKAWCTLLGGWLTLFATFGHISSFGVYQDLYVRAGTASSSDISWIGSVQLFFFVVMGLPAGRLVDKGHFKKIVILGAIIYILRRSVYKLLTNSFYMLSLAHIDRYYQLFLAQGIGMGIGSGLLYIPSMTVQGQHWQKRRAMAMGIIITGSSVGGIAYPILLNNLFQQSGFGFAVRAAAILTTGLLVLAIVLMSDRIIPRSNAEETEPANVREILTDVPFILGMAFG</sequence>
<dbReference type="GO" id="GO:0022857">
    <property type="term" value="F:transmembrane transporter activity"/>
    <property type="evidence" value="ECO:0007669"/>
    <property type="project" value="InterPro"/>
</dbReference>
<keyword evidence="3" id="KW-1133">Transmembrane helix</keyword>
<dbReference type="AlphaFoldDB" id="A0AAV5A9A1"/>
<dbReference type="PANTHER" id="PTHR11360:SF234">
    <property type="entry name" value="MFS-TYPE TRANSPORTER DBAD-RELATED"/>
    <property type="match status" value="1"/>
</dbReference>
<comment type="similarity">
    <text evidence="2">Belongs to the major facilitator superfamily. Monocarboxylate porter (TC 2.A.1.13) family.</text>
</comment>
<comment type="subcellular location">
    <subcellularLocation>
        <location evidence="1">Membrane</location>
        <topology evidence="1">Multi-pass membrane protein</topology>
    </subcellularLocation>
</comment>
<feature type="transmembrane region" description="Helical" evidence="3">
    <location>
        <begin position="220"/>
        <end position="240"/>
    </location>
</feature>
<evidence type="ECO:0000259" key="4">
    <source>
        <dbReference type="PROSITE" id="PS50850"/>
    </source>
</evidence>
<feature type="transmembrane region" description="Helical" evidence="3">
    <location>
        <begin position="120"/>
        <end position="138"/>
    </location>
</feature>
<keyword evidence="3" id="KW-0812">Transmembrane</keyword>
<feature type="transmembrane region" description="Helical" evidence="3">
    <location>
        <begin position="90"/>
        <end position="108"/>
    </location>
</feature>
<feature type="transmembrane region" description="Helical" evidence="3">
    <location>
        <begin position="188"/>
        <end position="208"/>
    </location>
</feature>
<keyword evidence="6" id="KW-1185">Reference proteome</keyword>
<evidence type="ECO:0000256" key="2">
    <source>
        <dbReference type="ARBA" id="ARBA00006727"/>
    </source>
</evidence>
<dbReference type="InterPro" id="IPR011701">
    <property type="entry name" value="MFS"/>
</dbReference>
<protein>
    <recommendedName>
        <fullName evidence="4">Major facilitator superfamily (MFS) profile domain-containing protein</fullName>
    </recommendedName>
</protein>
<feature type="transmembrane region" description="Helical" evidence="3">
    <location>
        <begin position="153"/>
        <end position="176"/>
    </location>
</feature>
<evidence type="ECO:0000256" key="3">
    <source>
        <dbReference type="SAM" id="Phobius"/>
    </source>
</evidence>
<dbReference type="InterPro" id="IPR036259">
    <property type="entry name" value="MFS_trans_sf"/>
</dbReference>
<gene>
    <name evidence="5" type="ORF">Clacol_004264</name>
</gene>
<dbReference type="EMBL" id="BPWL01000004">
    <property type="protein sequence ID" value="GJJ10038.1"/>
    <property type="molecule type" value="Genomic_DNA"/>
</dbReference>
<accession>A0AAV5A9A1</accession>
<evidence type="ECO:0000313" key="6">
    <source>
        <dbReference type="Proteomes" id="UP001050691"/>
    </source>
</evidence>
<feature type="domain" description="Major facilitator superfamily (MFS) profile" evidence="4">
    <location>
        <begin position="54"/>
        <end position="274"/>
    </location>
</feature>
<feature type="transmembrane region" description="Helical" evidence="3">
    <location>
        <begin position="51"/>
        <end position="70"/>
    </location>
</feature>
<evidence type="ECO:0000256" key="1">
    <source>
        <dbReference type="ARBA" id="ARBA00004141"/>
    </source>
</evidence>
<dbReference type="InterPro" id="IPR050327">
    <property type="entry name" value="Proton-linked_MCT"/>
</dbReference>
<dbReference type="Gene3D" id="1.20.1250.20">
    <property type="entry name" value="MFS general substrate transporter like domains"/>
    <property type="match status" value="1"/>
</dbReference>
<dbReference type="PROSITE" id="PS50850">
    <property type="entry name" value="MFS"/>
    <property type="match status" value="1"/>
</dbReference>
<dbReference type="PANTHER" id="PTHR11360">
    <property type="entry name" value="MONOCARBOXYLATE TRANSPORTER"/>
    <property type="match status" value="1"/>
</dbReference>
<dbReference type="Proteomes" id="UP001050691">
    <property type="component" value="Unassembled WGS sequence"/>
</dbReference>
<dbReference type="InterPro" id="IPR020846">
    <property type="entry name" value="MFS_dom"/>
</dbReference>
<name>A0AAV5A9A1_9AGAM</name>
<dbReference type="GO" id="GO:0016020">
    <property type="term" value="C:membrane"/>
    <property type="evidence" value="ECO:0007669"/>
    <property type="project" value="UniProtKB-SubCell"/>
</dbReference>
<proteinExistence type="inferred from homology"/>
<dbReference type="SUPFAM" id="SSF103473">
    <property type="entry name" value="MFS general substrate transporter"/>
    <property type="match status" value="1"/>
</dbReference>
<organism evidence="5 6">
    <name type="scientific">Clathrus columnatus</name>
    <dbReference type="NCBI Taxonomy" id="1419009"/>
    <lineage>
        <taxon>Eukaryota</taxon>
        <taxon>Fungi</taxon>
        <taxon>Dikarya</taxon>
        <taxon>Basidiomycota</taxon>
        <taxon>Agaricomycotina</taxon>
        <taxon>Agaricomycetes</taxon>
        <taxon>Phallomycetidae</taxon>
        <taxon>Phallales</taxon>
        <taxon>Clathraceae</taxon>
        <taxon>Clathrus</taxon>
    </lineage>
</organism>
<dbReference type="Pfam" id="PF07690">
    <property type="entry name" value="MFS_1"/>
    <property type="match status" value="1"/>
</dbReference>